<dbReference type="EMBL" id="CP015756">
    <property type="protein sequence ID" value="APC39736.1"/>
    <property type="molecule type" value="Genomic_DNA"/>
</dbReference>
<evidence type="ECO:0000313" key="1">
    <source>
        <dbReference type="EMBL" id="APC39736.1"/>
    </source>
</evidence>
<accession>A0A1J0GFI6</accession>
<reference evidence="2" key="1">
    <citation type="journal article" date="2016" name="Front. Microbiol.">
        <title>Complete Genome Sequence of Clostridium estertheticum DSM 8809, a Microbe Identified in Spoiled Vacuum Packed Beef.</title>
        <authorList>
            <person name="Yu Z."/>
            <person name="Gunn L."/>
            <person name="Brennan E."/>
            <person name="Reid R."/>
            <person name="Wall P.G."/>
            <person name="Gaora O.P."/>
            <person name="Hurley D."/>
            <person name="Bolton D."/>
            <person name="Fanning S."/>
        </authorList>
    </citation>
    <scope>NUCLEOTIDE SEQUENCE [LARGE SCALE GENOMIC DNA]</scope>
    <source>
        <strain evidence="2">DSM 8809</strain>
    </source>
</reference>
<organism evidence="1 2">
    <name type="scientific">Clostridium estertheticum subsp. estertheticum</name>
    <dbReference type="NCBI Taxonomy" id="1552"/>
    <lineage>
        <taxon>Bacteria</taxon>
        <taxon>Bacillati</taxon>
        <taxon>Bacillota</taxon>
        <taxon>Clostridia</taxon>
        <taxon>Eubacteriales</taxon>
        <taxon>Clostridiaceae</taxon>
        <taxon>Clostridium</taxon>
    </lineage>
</organism>
<dbReference type="AlphaFoldDB" id="A0A1J0GFI6"/>
<dbReference type="KEGG" id="ceu:A7L45_06470"/>
<sequence length="130" mass="15599">MFYFVGDVEENVMNVNNIYEVPFLEEAIYNMSLDKMINEYENIKKWFMINKMANNFKRKGVAGEELEFFLIDNIPYAELDYTHDVLNNRIKQKMGLQFEEYEHFLKLKLSGTCSRILFNIKVESILKEWS</sequence>
<name>A0A1J0GFI6_9CLOT</name>
<protein>
    <submittedName>
        <fullName evidence="1">Uncharacterized protein</fullName>
    </submittedName>
</protein>
<dbReference type="RefSeq" id="WP_071612030.1">
    <property type="nucleotide sequence ID" value="NZ_CP015756.1"/>
</dbReference>
<evidence type="ECO:0000313" key="2">
    <source>
        <dbReference type="Proteomes" id="UP000182569"/>
    </source>
</evidence>
<dbReference type="Proteomes" id="UP000182569">
    <property type="component" value="Chromosome"/>
</dbReference>
<proteinExistence type="predicted"/>
<gene>
    <name evidence="1" type="ORF">A7L45_06470</name>
</gene>
<keyword evidence="2" id="KW-1185">Reference proteome</keyword>
<dbReference type="OrthoDB" id="9884523at2"/>